<dbReference type="EMBL" id="CM042049">
    <property type="protein sequence ID" value="KAI3747475.1"/>
    <property type="molecule type" value="Genomic_DNA"/>
</dbReference>
<proteinExistence type="predicted"/>
<dbReference type="Proteomes" id="UP001055879">
    <property type="component" value="Linkage Group LG03"/>
</dbReference>
<reference evidence="1 2" key="2">
    <citation type="journal article" date="2022" name="Mol. Ecol. Resour.">
        <title>The genomes of chicory, endive, great burdock and yacon provide insights into Asteraceae paleo-polyploidization history and plant inulin production.</title>
        <authorList>
            <person name="Fan W."/>
            <person name="Wang S."/>
            <person name="Wang H."/>
            <person name="Wang A."/>
            <person name="Jiang F."/>
            <person name="Liu H."/>
            <person name="Zhao H."/>
            <person name="Xu D."/>
            <person name="Zhang Y."/>
        </authorList>
    </citation>
    <scope>NUCLEOTIDE SEQUENCE [LARGE SCALE GENOMIC DNA]</scope>
    <source>
        <strain evidence="2">cv. Niubang</strain>
    </source>
</reference>
<comment type="caution">
    <text evidence="1">The sequence shown here is derived from an EMBL/GenBank/DDBJ whole genome shotgun (WGS) entry which is preliminary data.</text>
</comment>
<sequence>MICLGRLEPLIASTTYRSPTNKLWQNGILRGKLESSRDGTKLLHHGKAFSAGVAFRKEGLEHGGPGRAGSLMKDLVIVPMSPGAQNGKLGDWRGSIYTISTELCKRHGPY</sequence>
<protein>
    <submittedName>
        <fullName evidence="1">Uncharacterized protein</fullName>
    </submittedName>
</protein>
<accession>A0ACB9DM31</accession>
<gene>
    <name evidence="1" type="ORF">L6452_09933</name>
</gene>
<name>A0ACB9DM31_ARCLA</name>
<evidence type="ECO:0000313" key="2">
    <source>
        <dbReference type="Proteomes" id="UP001055879"/>
    </source>
</evidence>
<organism evidence="1 2">
    <name type="scientific">Arctium lappa</name>
    <name type="common">Greater burdock</name>
    <name type="synonym">Lappa major</name>
    <dbReference type="NCBI Taxonomy" id="4217"/>
    <lineage>
        <taxon>Eukaryota</taxon>
        <taxon>Viridiplantae</taxon>
        <taxon>Streptophyta</taxon>
        <taxon>Embryophyta</taxon>
        <taxon>Tracheophyta</taxon>
        <taxon>Spermatophyta</taxon>
        <taxon>Magnoliopsida</taxon>
        <taxon>eudicotyledons</taxon>
        <taxon>Gunneridae</taxon>
        <taxon>Pentapetalae</taxon>
        <taxon>asterids</taxon>
        <taxon>campanulids</taxon>
        <taxon>Asterales</taxon>
        <taxon>Asteraceae</taxon>
        <taxon>Carduoideae</taxon>
        <taxon>Cardueae</taxon>
        <taxon>Arctiinae</taxon>
        <taxon>Arctium</taxon>
    </lineage>
</organism>
<reference evidence="2" key="1">
    <citation type="journal article" date="2022" name="Mol. Ecol. Resour.">
        <title>The genomes of chicory, endive, great burdock and yacon provide insights into Asteraceae palaeo-polyploidization history and plant inulin production.</title>
        <authorList>
            <person name="Fan W."/>
            <person name="Wang S."/>
            <person name="Wang H."/>
            <person name="Wang A."/>
            <person name="Jiang F."/>
            <person name="Liu H."/>
            <person name="Zhao H."/>
            <person name="Xu D."/>
            <person name="Zhang Y."/>
        </authorList>
    </citation>
    <scope>NUCLEOTIDE SEQUENCE [LARGE SCALE GENOMIC DNA]</scope>
    <source>
        <strain evidence="2">cv. Niubang</strain>
    </source>
</reference>
<keyword evidence="2" id="KW-1185">Reference proteome</keyword>
<evidence type="ECO:0000313" key="1">
    <source>
        <dbReference type="EMBL" id="KAI3747475.1"/>
    </source>
</evidence>